<keyword evidence="3" id="KW-1003">Cell membrane</keyword>
<dbReference type="Proteomes" id="UP001439008">
    <property type="component" value="Unassembled WGS sequence"/>
</dbReference>
<dbReference type="Gene3D" id="3.40.50.1820">
    <property type="entry name" value="alpha/beta hydrolase"/>
    <property type="match status" value="1"/>
</dbReference>
<keyword evidence="7" id="KW-0378">Hydrolase</keyword>
<evidence type="ECO:0000256" key="10">
    <source>
        <dbReference type="ARBA" id="ARBA00022989"/>
    </source>
</evidence>
<dbReference type="InterPro" id="IPR002921">
    <property type="entry name" value="Fungal_lipase-type"/>
</dbReference>
<sequence length="223" mass="24713">MKLLNLYIKYAIAVYGIFAILLDTSKTVPFVCPCIPPKIKEDVIDSSSHNYASIKIFLDISGIDKDDLLLYSFNSNLESCNFAVVLDRANKTVIVAIQGTTSLRDFLTDLNVNKEVIDPGLALGYSGIHYAHKGILRAGNWILGRLTNSETVVREMESNKIVTIGHSLGAGVASILAIFLRSFFLRTTKPFPKDKVHCLALAPPKIFDSYMSQHSITREIISF</sequence>
<keyword evidence="11" id="KW-0443">Lipid metabolism</keyword>
<evidence type="ECO:0000313" key="17">
    <source>
        <dbReference type="EMBL" id="MES1922203.1"/>
    </source>
</evidence>
<dbReference type="Pfam" id="PF01764">
    <property type="entry name" value="Lipase_3"/>
    <property type="match status" value="1"/>
</dbReference>
<dbReference type="CDD" id="cd00519">
    <property type="entry name" value="Lipase_3"/>
    <property type="match status" value="1"/>
</dbReference>
<protein>
    <recommendedName>
        <fullName evidence="14">sn-1-specific diacylglycerol lipase</fullName>
        <ecNumber evidence="14">3.1.1.116</ecNumber>
    </recommendedName>
</protein>
<comment type="subcellular location">
    <subcellularLocation>
        <location evidence="2">Cell membrane</location>
        <topology evidence="2">Multi-pass membrane protein</topology>
    </subcellularLocation>
</comment>
<feature type="domain" description="Fungal lipase-type" evidence="16">
    <location>
        <begin position="94"/>
        <end position="212"/>
    </location>
</feature>
<keyword evidence="6" id="KW-0479">Metal-binding</keyword>
<keyword evidence="8" id="KW-0106">Calcium</keyword>
<reference evidence="17 18" key="1">
    <citation type="journal article" date="2024" name="BMC Biol.">
        <title>Comparative genomics of Ascetosporea gives new insight into the evolutionary basis for animal parasitism in Rhizaria.</title>
        <authorList>
            <person name="Hiltunen Thoren M."/>
            <person name="Onut-Brannstrom I."/>
            <person name="Alfjorden A."/>
            <person name="Peckova H."/>
            <person name="Swords F."/>
            <person name="Hooper C."/>
            <person name="Holzer A.S."/>
            <person name="Bass D."/>
            <person name="Burki F."/>
        </authorList>
    </citation>
    <scope>NUCLEOTIDE SEQUENCE [LARGE SCALE GENOMIC DNA]</scope>
    <source>
        <strain evidence="17">20-A016</strain>
    </source>
</reference>
<evidence type="ECO:0000256" key="13">
    <source>
        <dbReference type="ARBA" id="ARBA00024531"/>
    </source>
</evidence>
<evidence type="ECO:0000256" key="1">
    <source>
        <dbReference type="ARBA" id="ARBA00001913"/>
    </source>
</evidence>
<dbReference type="InterPro" id="IPR029058">
    <property type="entry name" value="AB_hydrolase_fold"/>
</dbReference>
<evidence type="ECO:0000256" key="2">
    <source>
        <dbReference type="ARBA" id="ARBA00004651"/>
    </source>
</evidence>
<dbReference type="SUPFAM" id="SSF53474">
    <property type="entry name" value="alpha/beta-Hydrolases"/>
    <property type="match status" value="1"/>
</dbReference>
<evidence type="ECO:0000256" key="6">
    <source>
        <dbReference type="ARBA" id="ARBA00022723"/>
    </source>
</evidence>
<evidence type="ECO:0000256" key="4">
    <source>
        <dbReference type="ARBA" id="ARBA00022553"/>
    </source>
</evidence>
<keyword evidence="10 15" id="KW-1133">Transmembrane helix</keyword>
<accession>A0ABV2AR93</accession>
<evidence type="ECO:0000256" key="3">
    <source>
        <dbReference type="ARBA" id="ARBA00022475"/>
    </source>
</evidence>
<evidence type="ECO:0000256" key="15">
    <source>
        <dbReference type="SAM" id="Phobius"/>
    </source>
</evidence>
<keyword evidence="12 15" id="KW-0472">Membrane</keyword>
<keyword evidence="5 15" id="KW-0812">Transmembrane</keyword>
<organism evidence="17 18">
    <name type="scientific">Bonamia ostreae</name>
    <dbReference type="NCBI Taxonomy" id="126728"/>
    <lineage>
        <taxon>Eukaryota</taxon>
        <taxon>Sar</taxon>
        <taxon>Rhizaria</taxon>
        <taxon>Endomyxa</taxon>
        <taxon>Ascetosporea</taxon>
        <taxon>Haplosporida</taxon>
        <taxon>Bonamia</taxon>
    </lineage>
</organism>
<dbReference type="EMBL" id="JBDODL010002382">
    <property type="protein sequence ID" value="MES1922203.1"/>
    <property type="molecule type" value="Genomic_DNA"/>
</dbReference>
<evidence type="ECO:0000313" key="18">
    <source>
        <dbReference type="Proteomes" id="UP001439008"/>
    </source>
</evidence>
<evidence type="ECO:0000256" key="12">
    <source>
        <dbReference type="ARBA" id="ARBA00023136"/>
    </source>
</evidence>
<proteinExistence type="predicted"/>
<feature type="non-terminal residue" evidence="17">
    <location>
        <position position="223"/>
    </location>
</feature>
<keyword evidence="9" id="KW-0442">Lipid degradation</keyword>
<feature type="transmembrane region" description="Helical" evidence="15">
    <location>
        <begin position="164"/>
        <end position="185"/>
    </location>
</feature>
<keyword evidence="4" id="KW-0597">Phosphoprotein</keyword>
<comment type="catalytic activity">
    <reaction evidence="13">
        <text>a 1,2-diacyl-sn-glycerol + H2O = a 2-acylglycerol + a fatty acid + H(+)</text>
        <dbReference type="Rhea" id="RHEA:33275"/>
        <dbReference type="ChEBI" id="CHEBI:15377"/>
        <dbReference type="ChEBI" id="CHEBI:15378"/>
        <dbReference type="ChEBI" id="CHEBI:17389"/>
        <dbReference type="ChEBI" id="CHEBI:17815"/>
        <dbReference type="ChEBI" id="CHEBI:28868"/>
        <dbReference type="EC" id="3.1.1.116"/>
    </reaction>
    <physiologicalReaction direction="left-to-right" evidence="13">
        <dbReference type="Rhea" id="RHEA:33276"/>
    </physiologicalReaction>
</comment>
<evidence type="ECO:0000256" key="11">
    <source>
        <dbReference type="ARBA" id="ARBA00023098"/>
    </source>
</evidence>
<dbReference type="InterPro" id="IPR052214">
    <property type="entry name" value="DAG_Lipase-Related"/>
</dbReference>
<dbReference type="PANTHER" id="PTHR45792">
    <property type="entry name" value="DIACYLGLYCEROL LIPASE HOMOLOG-RELATED"/>
    <property type="match status" value="1"/>
</dbReference>
<evidence type="ECO:0000256" key="7">
    <source>
        <dbReference type="ARBA" id="ARBA00022801"/>
    </source>
</evidence>
<dbReference type="EC" id="3.1.1.116" evidence="14"/>
<evidence type="ECO:0000256" key="5">
    <source>
        <dbReference type="ARBA" id="ARBA00022692"/>
    </source>
</evidence>
<evidence type="ECO:0000256" key="8">
    <source>
        <dbReference type="ARBA" id="ARBA00022837"/>
    </source>
</evidence>
<evidence type="ECO:0000256" key="9">
    <source>
        <dbReference type="ARBA" id="ARBA00022963"/>
    </source>
</evidence>
<gene>
    <name evidence="17" type="ORF">MHBO_003715</name>
</gene>
<evidence type="ECO:0000259" key="16">
    <source>
        <dbReference type="Pfam" id="PF01764"/>
    </source>
</evidence>
<comment type="cofactor">
    <cofactor evidence="1">
        <name>Ca(2+)</name>
        <dbReference type="ChEBI" id="CHEBI:29108"/>
    </cofactor>
</comment>
<comment type="caution">
    <text evidence="17">The sequence shown here is derived from an EMBL/GenBank/DDBJ whole genome shotgun (WGS) entry which is preliminary data.</text>
</comment>
<evidence type="ECO:0000256" key="14">
    <source>
        <dbReference type="ARBA" id="ARBA00026104"/>
    </source>
</evidence>
<name>A0ABV2AR93_9EUKA</name>
<keyword evidence="18" id="KW-1185">Reference proteome</keyword>
<dbReference type="PANTHER" id="PTHR45792:SF8">
    <property type="entry name" value="DIACYLGLYCEROL LIPASE-ALPHA"/>
    <property type="match status" value="1"/>
</dbReference>